<dbReference type="EMBL" id="JANQBD010000012">
    <property type="protein sequence ID" value="MCR8632945.1"/>
    <property type="molecule type" value="Genomic_DNA"/>
</dbReference>
<evidence type="ECO:0000256" key="4">
    <source>
        <dbReference type="ARBA" id="ARBA00022692"/>
    </source>
</evidence>
<keyword evidence="3" id="KW-1003">Cell membrane</keyword>
<evidence type="ECO:0000259" key="8">
    <source>
        <dbReference type="PROSITE" id="PS50928"/>
    </source>
</evidence>
<dbReference type="PANTHER" id="PTHR30193:SF37">
    <property type="entry name" value="INNER MEMBRANE ABC TRANSPORTER PERMEASE PROTEIN YCJO"/>
    <property type="match status" value="1"/>
</dbReference>
<keyword evidence="2 7" id="KW-0813">Transport</keyword>
<dbReference type="SUPFAM" id="SSF161098">
    <property type="entry name" value="MetI-like"/>
    <property type="match status" value="1"/>
</dbReference>
<keyword evidence="10" id="KW-1185">Reference proteome</keyword>
<dbReference type="Gene3D" id="1.10.3720.10">
    <property type="entry name" value="MetI-like"/>
    <property type="match status" value="1"/>
</dbReference>
<feature type="transmembrane region" description="Helical" evidence="7">
    <location>
        <begin position="274"/>
        <end position="300"/>
    </location>
</feature>
<dbReference type="InterPro" id="IPR035906">
    <property type="entry name" value="MetI-like_sf"/>
</dbReference>
<evidence type="ECO:0000313" key="10">
    <source>
        <dbReference type="Proteomes" id="UP001300012"/>
    </source>
</evidence>
<proteinExistence type="inferred from homology"/>
<dbReference type="PANTHER" id="PTHR30193">
    <property type="entry name" value="ABC TRANSPORTER PERMEASE PROTEIN"/>
    <property type="match status" value="1"/>
</dbReference>
<dbReference type="Proteomes" id="UP001300012">
    <property type="component" value="Unassembled WGS sequence"/>
</dbReference>
<dbReference type="InterPro" id="IPR000515">
    <property type="entry name" value="MetI-like"/>
</dbReference>
<evidence type="ECO:0000256" key="2">
    <source>
        <dbReference type="ARBA" id="ARBA00022448"/>
    </source>
</evidence>
<keyword evidence="4 7" id="KW-0812">Transmembrane</keyword>
<evidence type="ECO:0000256" key="1">
    <source>
        <dbReference type="ARBA" id="ARBA00004651"/>
    </source>
</evidence>
<evidence type="ECO:0000256" key="3">
    <source>
        <dbReference type="ARBA" id="ARBA00022475"/>
    </source>
</evidence>
<organism evidence="9 10">
    <name type="scientific">Paenibacillus radicis</name>
    <name type="common">ex Xue et al. 2023</name>
    <dbReference type="NCBI Taxonomy" id="2972489"/>
    <lineage>
        <taxon>Bacteria</taxon>
        <taxon>Bacillati</taxon>
        <taxon>Bacillota</taxon>
        <taxon>Bacilli</taxon>
        <taxon>Bacillales</taxon>
        <taxon>Paenibacillaceae</taxon>
        <taxon>Paenibacillus</taxon>
    </lineage>
</organism>
<evidence type="ECO:0000256" key="6">
    <source>
        <dbReference type="ARBA" id="ARBA00023136"/>
    </source>
</evidence>
<dbReference type="RefSeq" id="WP_258214527.1">
    <property type="nucleotide sequence ID" value="NZ_JANQBD010000012.1"/>
</dbReference>
<feature type="transmembrane region" description="Helical" evidence="7">
    <location>
        <begin position="233"/>
        <end position="254"/>
    </location>
</feature>
<feature type="transmembrane region" description="Helical" evidence="7">
    <location>
        <begin position="27"/>
        <end position="54"/>
    </location>
</feature>
<name>A0ABT1YJQ4_9BACL</name>
<sequence>MHSNTAVGLQARKAAVGKSRLRLIETLTGYVFVGPMLLGVLLLVMVPVIASLLLSFADWNFVAGIDQMKFVGLGNFKRLEADPIFWRAITNNMLFILIVPLTMILALLLAVVINKSVYGKDFFKIIYFMPYISSIVAIGIVWQVLFHPSHGPVNQMLISMGISNPPKWLADVDYALPSLMGIMTWAGIGFNLIIYMAGLQSIPKDLYEAAEMDGASPWVQLTRITIPMLSPTSFFLLVTGIIGSFKVFNIISVLTQGGPARSTSVLVYYLYETAFINLNIGYASAMALVLFVFVLIITLIQWYGQKKWVNY</sequence>
<keyword evidence="5 7" id="KW-1133">Transmembrane helix</keyword>
<feature type="transmembrane region" description="Helical" evidence="7">
    <location>
        <begin position="174"/>
        <end position="197"/>
    </location>
</feature>
<comment type="subcellular location">
    <subcellularLocation>
        <location evidence="1 7">Cell membrane</location>
        <topology evidence="1 7">Multi-pass membrane protein</topology>
    </subcellularLocation>
</comment>
<comment type="caution">
    <text evidence="9">The sequence shown here is derived from an EMBL/GenBank/DDBJ whole genome shotgun (WGS) entry which is preliminary data.</text>
</comment>
<gene>
    <name evidence="9" type="ORF">NV381_17225</name>
</gene>
<evidence type="ECO:0000256" key="5">
    <source>
        <dbReference type="ARBA" id="ARBA00022989"/>
    </source>
</evidence>
<keyword evidence="6 7" id="KW-0472">Membrane</keyword>
<protein>
    <submittedName>
        <fullName evidence="9">Sugar ABC transporter permease</fullName>
    </submittedName>
</protein>
<evidence type="ECO:0000256" key="7">
    <source>
        <dbReference type="RuleBase" id="RU363032"/>
    </source>
</evidence>
<dbReference type="PROSITE" id="PS50928">
    <property type="entry name" value="ABC_TM1"/>
    <property type="match status" value="1"/>
</dbReference>
<feature type="domain" description="ABC transmembrane type-1" evidence="8">
    <location>
        <begin position="88"/>
        <end position="301"/>
    </location>
</feature>
<dbReference type="InterPro" id="IPR051393">
    <property type="entry name" value="ABC_transporter_permease"/>
</dbReference>
<accession>A0ABT1YJQ4</accession>
<feature type="transmembrane region" description="Helical" evidence="7">
    <location>
        <begin position="125"/>
        <end position="146"/>
    </location>
</feature>
<feature type="transmembrane region" description="Helical" evidence="7">
    <location>
        <begin position="93"/>
        <end position="113"/>
    </location>
</feature>
<evidence type="ECO:0000313" key="9">
    <source>
        <dbReference type="EMBL" id="MCR8632945.1"/>
    </source>
</evidence>
<comment type="similarity">
    <text evidence="7">Belongs to the binding-protein-dependent transport system permease family.</text>
</comment>
<reference evidence="9 10" key="1">
    <citation type="submission" date="2022-08" db="EMBL/GenBank/DDBJ databases">
        <title>Paenibacillus endoradicis sp. nov., Paenibacillus radicibacter sp. nov and Paenibacillus pararadicis sp. nov., three cold-adapted plant growth-promoting bacteria isolated from root of Larix gmelinii in Great Khingan.</title>
        <authorList>
            <person name="Xue H."/>
        </authorList>
    </citation>
    <scope>NUCLEOTIDE SEQUENCE [LARGE SCALE GENOMIC DNA]</scope>
    <source>
        <strain evidence="9 10">N5-1-1-5</strain>
    </source>
</reference>
<dbReference type="Pfam" id="PF00528">
    <property type="entry name" value="BPD_transp_1"/>
    <property type="match status" value="1"/>
</dbReference>
<dbReference type="CDD" id="cd06261">
    <property type="entry name" value="TM_PBP2"/>
    <property type="match status" value="1"/>
</dbReference>